<keyword evidence="2" id="KW-1185">Reference proteome</keyword>
<sequence length="192" mass="21090">MTGEYRQMISGLVHKANALAHDALRGRRGNALLMFPVIQQSISKLRSKLLISRTHHNVTSPSTHNGECSNPIWHAIWMVDDIVGLLDHVERASKEVVGDISDSSARDRTIKKTARGFCAITIQEVYDRIRLFDPTIQHPFTVNPSPVWSFLGNHATASSESSASGSGNGISRAEISDWRDNISVVSNDGSSQ</sequence>
<accession>A0A9P7UMV6</accession>
<reference evidence="1" key="1">
    <citation type="journal article" date="2021" name="Genome Biol. Evol.">
        <title>The assembled and annotated genome of the fairy-ring fungus Marasmius oreades.</title>
        <authorList>
            <person name="Hiltunen M."/>
            <person name="Ament-Velasquez S.L."/>
            <person name="Johannesson H."/>
        </authorList>
    </citation>
    <scope>NUCLEOTIDE SEQUENCE</scope>
    <source>
        <strain evidence="1">03SP1</strain>
    </source>
</reference>
<name>A0A9P7UMV6_9AGAR</name>
<proteinExistence type="predicted"/>
<protein>
    <submittedName>
        <fullName evidence="1">Uncharacterized protein</fullName>
    </submittedName>
</protein>
<evidence type="ECO:0000313" key="1">
    <source>
        <dbReference type="EMBL" id="KAG7085339.1"/>
    </source>
</evidence>
<dbReference type="AlphaFoldDB" id="A0A9P7UMV6"/>
<dbReference type="Proteomes" id="UP001049176">
    <property type="component" value="Chromosome 11"/>
</dbReference>
<dbReference type="GeneID" id="66071981"/>
<organism evidence="1 2">
    <name type="scientific">Marasmius oreades</name>
    <name type="common">fairy-ring Marasmius</name>
    <dbReference type="NCBI Taxonomy" id="181124"/>
    <lineage>
        <taxon>Eukaryota</taxon>
        <taxon>Fungi</taxon>
        <taxon>Dikarya</taxon>
        <taxon>Basidiomycota</taxon>
        <taxon>Agaricomycotina</taxon>
        <taxon>Agaricomycetes</taxon>
        <taxon>Agaricomycetidae</taxon>
        <taxon>Agaricales</taxon>
        <taxon>Marasmiineae</taxon>
        <taxon>Marasmiaceae</taxon>
        <taxon>Marasmius</taxon>
    </lineage>
</organism>
<gene>
    <name evidence="1" type="ORF">E1B28_002905</name>
</gene>
<comment type="caution">
    <text evidence="1">The sequence shown here is derived from an EMBL/GenBank/DDBJ whole genome shotgun (WGS) entry which is preliminary data.</text>
</comment>
<evidence type="ECO:0000313" key="2">
    <source>
        <dbReference type="Proteomes" id="UP001049176"/>
    </source>
</evidence>
<dbReference type="RefSeq" id="XP_043001810.1">
    <property type="nucleotide sequence ID" value="XM_043159856.1"/>
</dbReference>
<dbReference type="EMBL" id="CM032191">
    <property type="protein sequence ID" value="KAG7085339.1"/>
    <property type="molecule type" value="Genomic_DNA"/>
</dbReference>
<dbReference type="KEGG" id="more:E1B28_002905"/>